<name>A0A0R3TGE3_RODNA</name>
<accession>A0A0R3TGE3</accession>
<keyword evidence="3" id="KW-1185">Reference proteome</keyword>
<dbReference type="Proteomes" id="UP000278807">
    <property type="component" value="Unassembled WGS sequence"/>
</dbReference>
<dbReference type="WBParaSite" id="HNAJ_0000613401-mRNA-1">
    <property type="protein sequence ID" value="HNAJ_0000613401-mRNA-1"/>
    <property type="gene ID" value="HNAJ_0000613401"/>
</dbReference>
<feature type="compositionally biased region" description="Polar residues" evidence="1">
    <location>
        <begin position="114"/>
        <end position="123"/>
    </location>
</feature>
<reference evidence="4" key="1">
    <citation type="submission" date="2017-02" db="UniProtKB">
        <authorList>
            <consortium name="WormBaseParasite"/>
        </authorList>
    </citation>
    <scope>IDENTIFICATION</scope>
</reference>
<dbReference type="EMBL" id="UZAE01006108">
    <property type="protein sequence ID" value="VDO01990.1"/>
    <property type="molecule type" value="Genomic_DNA"/>
</dbReference>
<feature type="region of interest" description="Disordered" evidence="1">
    <location>
        <begin position="60"/>
        <end position="156"/>
    </location>
</feature>
<dbReference type="AlphaFoldDB" id="A0A0R3TGE3"/>
<feature type="compositionally biased region" description="Basic and acidic residues" evidence="1">
    <location>
        <begin position="95"/>
        <end position="113"/>
    </location>
</feature>
<feature type="compositionally biased region" description="Acidic residues" evidence="1">
    <location>
        <begin position="61"/>
        <end position="94"/>
    </location>
</feature>
<proteinExistence type="predicted"/>
<gene>
    <name evidence="2" type="ORF">HNAJ_LOCUS6130</name>
</gene>
<evidence type="ECO:0000256" key="1">
    <source>
        <dbReference type="SAM" id="MobiDB-lite"/>
    </source>
</evidence>
<reference evidence="2 3" key="2">
    <citation type="submission" date="2018-11" db="EMBL/GenBank/DDBJ databases">
        <authorList>
            <consortium name="Pathogen Informatics"/>
        </authorList>
    </citation>
    <scope>NUCLEOTIDE SEQUENCE [LARGE SCALE GENOMIC DNA]</scope>
</reference>
<organism evidence="4">
    <name type="scientific">Rodentolepis nana</name>
    <name type="common">Dwarf tapeworm</name>
    <name type="synonym">Hymenolepis nana</name>
    <dbReference type="NCBI Taxonomy" id="102285"/>
    <lineage>
        <taxon>Eukaryota</taxon>
        <taxon>Metazoa</taxon>
        <taxon>Spiralia</taxon>
        <taxon>Lophotrochozoa</taxon>
        <taxon>Platyhelminthes</taxon>
        <taxon>Cestoda</taxon>
        <taxon>Eucestoda</taxon>
        <taxon>Cyclophyllidea</taxon>
        <taxon>Hymenolepididae</taxon>
        <taxon>Rodentolepis</taxon>
    </lineage>
</organism>
<evidence type="ECO:0000313" key="2">
    <source>
        <dbReference type="EMBL" id="VDO01990.1"/>
    </source>
</evidence>
<dbReference type="OrthoDB" id="6258119at2759"/>
<protein>
    <submittedName>
        <fullName evidence="4">Nucleoplasmin domain-containing protein</fullName>
    </submittedName>
</protein>
<evidence type="ECO:0000313" key="3">
    <source>
        <dbReference type="Proteomes" id="UP000278807"/>
    </source>
</evidence>
<evidence type="ECO:0000313" key="4">
    <source>
        <dbReference type="WBParaSite" id="HNAJ_0000613401-mRNA-1"/>
    </source>
</evidence>
<sequence>MWADVMVDKVSTTLHLDQNKDKHAASSVSFYLLPAVSEYCLLSAALIYEITVRIGQPSYIELEDEDESENGSDIEEDEFSDEGISDDSGETETDEDHRRKGSADTTTGDREATDLSSSKSPTLSDPEIAIKKVRRKRSSPGRSLSRVLTKHIKKVS</sequence>